<dbReference type="RefSeq" id="WP_353979399.1">
    <property type="nucleotide sequence ID" value="NZ_CP159578.1"/>
</dbReference>
<name>A0AB74U2D4_9GAMM</name>
<accession>A0AB74U2D4</accession>
<dbReference type="GO" id="GO:0005198">
    <property type="term" value="F:structural molecule activity"/>
    <property type="evidence" value="ECO:0007669"/>
    <property type="project" value="InterPro"/>
</dbReference>
<sequence length="532" mass="59110">MGNPLDSVINALAPQWGARRAGARQILSAYEAAKPSRTQKAKGSTLSGDLTAQIGGRSLREQARWLDENHDLVTGIFDRLEERVVGADGMGIEPIPLDTNGQRLRELSKAIKAEWAAWSLRPETTGEMTRPEMERLVVRSWLRDGEVLAQELRGRVPLYDHLTDVPYALECLEADYLPLHFNDPAQKIAAGIERNAWRRVKAYHVYKQHPGSLTNFAMATKRVPADSMIHLAHRKRLQQSRGISILHAVLQRLADLKDYEESERVAARIAAAMTMYIKKGEPHDYAVNSGKTDQGAGAALPPGQRAFQIAPGMVFDGLMPGEDVGTIQSNRPSALLDGFRGAMIRAAAAGTRMGYSTANRDYNGTYSAQRQELIEAQLGYDLLQGQFRDQWSRRVYRSWLDMAVIIGRIQLPPNLDRRTLYNAFYLGPVMPWIDPGREADAWEQLVAAGFADESEVARARGRNPQELKQSREDEIAENREKGLVFSSDAYHEFYGGKNGADPNGNPAGNGDSARARNRQLRQPADGQGGNRD</sequence>
<feature type="compositionally biased region" description="Low complexity" evidence="1">
    <location>
        <begin position="499"/>
        <end position="511"/>
    </location>
</feature>
<evidence type="ECO:0000313" key="2">
    <source>
        <dbReference type="EMBL" id="XCJ78397.1"/>
    </source>
</evidence>
<protein>
    <submittedName>
        <fullName evidence="2">Phage portal protein</fullName>
    </submittedName>
</protein>
<feature type="region of interest" description="Disordered" evidence="1">
    <location>
        <begin position="457"/>
        <end position="532"/>
    </location>
</feature>
<dbReference type="GO" id="GO:0019068">
    <property type="term" value="P:virion assembly"/>
    <property type="evidence" value="ECO:0007669"/>
    <property type="project" value="InterPro"/>
</dbReference>
<dbReference type="Pfam" id="PF05136">
    <property type="entry name" value="Phage_portal_2"/>
    <property type="match status" value="1"/>
</dbReference>
<dbReference type="NCBIfam" id="TIGR01539">
    <property type="entry name" value="portal_lambda"/>
    <property type="match status" value="1"/>
</dbReference>
<gene>
    <name evidence="2" type="ORF">ABV408_13255</name>
</gene>
<dbReference type="InterPro" id="IPR006429">
    <property type="entry name" value="Phage_lambda_portal"/>
</dbReference>
<feature type="compositionally biased region" description="Basic and acidic residues" evidence="1">
    <location>
        <begin position="457"/>
        <end position="482"/>
    </location>
</feature>
<organism evidence="2">
    <name type="scientific">Salinicola endophyticus</name>
    <dbReference type="NCBI Taxonomy" id="1949083"/>
    <lineage>
        <taxon>Bacteria</taxon>
        <taxon>Pseudomonadati</taxon>
        <taxon>Pseudomonadota</taxon>
        <taxon>Gammaproteobacteria</taxon>
        <taxon>Oceanospirillales</taxon>
        <taxon>Halomonadaceae</taxon>
        <taxon>Salinicola</taxon>
    </lineage>
</organism>
<proteinExistence type="predicted"/>
<dbReference type="EMBL" id="CP159578">
    <property type="protein sequence ID" value="XCJ78397.1"/>
    <property type="molecule type" value="Genomic_DNA"/>
</dbReference>
<dbReference type="AlphaFoldDB" id="A0AB74U2D4"/>
<evidence type="ECO:0000256" key="1">
    <source>
        <dbReference type="SAM" id="MobiDB-lite"/>
    </source>
</evidence>
<reference evidence="2" key="1">
    <citation type="submission" date="2024-06" db="EMBL/GenBank/DDBJ databases">
        <title>Complete genome of Salinicola endophyticus HNIBRBA4755.</title>
        <authorList>
            <person name="Shin S.Y."/>
            <person name="Kang H."/>
            <person name="Song J."/>
        </authorList>
    </citation>
    <scope>NUCLEOTIDE SEQUENCE</scope>
    <source>
        <strain evidence="2">HNIBRBA4755</strain>
    </source>
</reference>